<dbReference type="EMBL" id="JACGWM010000011">
    <property type="protein sequence ID" value="KAL0342134.1"/>
    <property type="molecule type" value="Genomic_DNA"/>
</dbReference>
<dbReference type="InterPro" id="IPR002048">
    <property type="entry name" value="EF_hand_dom"/>
</dbReference>
<sequence>MGSASSVLTQYDIEEVEEHCDHLFTQQEIVSLYERFCQLDKNAKGFISADEFLSVPEFALNPLSHRLLKMVDGLNFKDFVAFLSAFSSKATLPQKIEIIFKVYDTDCNGKVTFSDLIEVLHDLTGSFMSDKQREEVLSQLLHEAGYTRESSLLFNDFVKFCPRIIINLVFDSDIGQSQSENGGGSPSRLAKLLFFNSNL</sequence>
<dbReference type="PROSITE" id="PS00018">
    <property type="entry name" value="EF_HAND_1"/>
    <property type="match status" value="1"/>
</dbReference>
<evidence type="ECO:0000256" key="1">
    <source>
        <dbReference type="ARBA" id="ARBA00022837"/>
    </source>
</evidence>
<reference evidence="3" key="1">
    <citation type="submission" date="2020-06" db="EMBL/GenBank/DDBJ databases">
        <authorList>
            <person name="Li T."/>
            <person name="Hu X."/>
            <person name="Zhang T."/>
            <person name="Song X."/>
            <person name="Zhang H."/>
            <person name="Dai N."/>
            <person name="Sheng W."/>
            <person name="Hou X."/>
            <person name="Wei L."/>
        </authorList>
    </citation>
    <scope>NUCLEOTIDE SEQUENCE</scope>
    <source>
        <strain evidence="3">KEN8</strain>
        <tissue evidence="3">Leaf</tissue>
    </source>
</reference>
<dbReference type="InterPro" id="IPR011992">
    <property type="entry name" value="EF-hand-dom_pair"/>
</dbReference>
<reference evidence="3" key="2">
    <citation type="journal article" date="2024" name="Plant">
        <title>Genomic evolution and insights into agronomic trait innovations of Sesamum species.</title>
        <authorList>
            <person name="Miao H."/>
            <person name="Wang L."/>
            <person name="Qu L."/>
            <person name="Liu H."/>
            <person name="Sun Y."/>
            <person name="Le M."/>
            <person name="Wang Q."/>
            <person name="Wei S."/>
            <person name="Zheng Y."/>
            <person name="Lin W."/>
            <person name="Duan Y."/>
            <person name="Cao H."/>
            <person name="Xiong S."/>
            <person name="Wang X."/>
            <person name="Wei L."/>
            <person name="Li C."/>
            <person name="Ma Q."/>
            <person name="Ju M."/>
            <person name="Zhao R."/>
            <person name="Li G."/>
            <person name="Mu C."/>
            <person name="Tian Q."/>
            <person name="Mei H."/>
            <person name="Zhang T."/>
            <person name="Gao T."/>
            <person name="Zhang H."/>
        </authorList>
    </citation>
    <scope>NUCLEOTIDE SEQUENCE</scope>
    <source>
        <strain evidence="3">KEN8</strain>
    </source>
</reference>
<name>A0AAW2NF20_9LAMI</name>
<feature type="domain" description="EF-hand" evidence="2">
    <location>
        <begin position="27"/>
        <end position="62"/>
    </location>
</feature>
<proteinExistence type="predicted"/>
<protein>
    <submittedName>
        <fullName evidence="3">Calcineurin subunit B</fullName>
    </submittedName>
</protein>
<dbReference type="AlphaFoldDB" id="A0AAW2NF20"/>
<dbReference type="PROSITE" id="PS50222">
    <property type="entry name" value="EF_HAND_2"/>
    <property type="match status" value="2"/>
</dbReference>
<evidence type="ECO:0000313" key="3">
    <source>
        <dbReference type="EMBL" id="KAL0342134.1"/>
    </source>
</evidence>
<dbReference type="SUPFAM" id="SSF47473">
    <property type="entry name" value="EF-hand"/>
    <property type="match status" value="1"/>
</dbReference>
<dbReference type="PANTHER" id="PTHR46971:SF1">
    <property type="entry name" value="CALCINEURIN B SUBUNIT (PROTEIN PHOSPHATASE 2B REGULATORY SUBUNIT)-LIKE PROTEIN"/>
    <property type="match status" value="1"/>
</dbReference>
<keyword evidence="1" id="KW-0106">Calcium</keyword>
<dbReference type="GO" id="GO:0005509">
    <property type="term" value="F:calcium ion binding"/>
    <property type="evidence" value="ECO:0007669"/>
    <property type="project" value="InterPro"/>
</dbReference>
<organism evidence="3">
    <name type="scientific">Sesamum calycinum</name>
    <dbReference type="NCBI Taxonomy" id="2727403"/>
    <lineage>
        <taxon>Eukaryota</taxon>
        <taxon>Viridiplantae</taxon>
        <taxon>Streptophyta</taxon>
        <taxon>Embryophyta</taxon>
        <taxon>Tracheophyta</taxon>
        <taxon>Spermatophyta</taxon>
        <taxon>Magnoliopsida</taxon>
        <taxon>eudicotyledons</taxon>
        <taxon>Gunneridae</taxon>
        <taxon>Pentapetalae</taxon>
        <taxon>asterids</taxon>
        <taxon>lamiids</taxon>
        <taxon>Lamiales</taxon>
        <taxon>Pedaliaceae</taxon>
        <taxon>Sesamum</taxon>
    </lineage>
</organism>
<accession>A0AAW2NF20</accession>
<dbReference type="PANTHER" id="PTHR46971">
    <property type="entry name" value="CALCINEURIN B SUBUNIT (PROTEIN PHOSPHATASE 2B REGULATORY SUBUNIT)-LIKE PROTEIN"/>
    <property type="match status" value="1"/>
</dbReference>
<gene>
    <name evidence="3" type="ORF">Scaly_1876000</name>
</gene>
<dbReference type="InterPro" id="IPR018247">
    <property type="entry name" value="EF_Hand_1_Ca_BS"/>
</dbReference>
<dbReference type="Gene3D" id="1.10.238.10">
    <property type="entry name" value="EF-hand"/>
    <property type="match status" value="1"/>
</dbReference>
<dbReference type="Pfam" id="PF13499">
    <property type="entry name" value="EF-hand_7"/>
    <property type="match status" value="1"/>
</dbReference>
<comment type="caution">
    <text evidence="3">The sequence shown here is derived from an EMBL/GenBank/DDBJ whole genome shotgun (WGS) entry which is preliminary data.</text>
</comment>
<evidence type="ECO:0000259" key="2">
    <source>
        <dbReference type="PROSITE" id="PS50222"/>
    </source>
</evidence>
<feature type="domain" description="EF-hand" evidence="2">
    <location>
        <begin position="91"/>
        <end position="126"/>
    </location>
</feature>